<keyword evidence="3" id="KW-1185">Reference proteome</keyword>
<dbReference type="EnsemblMetazoa" id="AAEL023598-RB">
    <property type="protein sequence ID" value="AAEL023598-PB"/>
    <property type="gene ID" value="AAEL023598"/>
</dbReference>
<dbReference type="AlphaFoldDB" id="A0A6I8U6B8"/>
<evidence type="ECO:0000313" key="2">
    <source>
        <dbReference type="EnsemblMetazoa" id="AAEL023598-PA"/>
    </source>
</evidence>
<gene>
    <name evidence="2" type="primary">110674794</name>
</gene>
<proteinExistence type="predicted"/>
<dbReference type="Proteomes" id="UP000008820">
    <property type="component" value="Chromosome 1"/>
</dbReference>
<reference evidence="2" key="2">
    <citation type="submission" date="2020-05" db="UniProtKB">
        <authorList>
            <consortium name="EnsemblMetazoa"/>
        </authorList>
    </citation>
    <scope>IDENTIFICATION</scope>
    <source>
        <strain evidence="2">LVP_AGWG</strain>
    </source>
</reference>
<reference evidence="2 3" key="1">
    <citation type="submission" date="2017-06" db="EMBL/GenBank/DDBJ databases">
        <title>Aedes aegypti genome working group (AGWG) sequencing and assembly.</title>
        <authorList>
            <consortium name="Aedes aegypti Genome Working Group (AGWG)"/>
            <person name="Matthews B.J."/>
        </authorList>
    </citation>
    <scope>NUCLEOTIDE SEQUENCE [LARGE SCALE GENOMIC DNA]</scope>
    <source>
        <strain evidence="2 3">LVP_AGWG</strain>
    </source>
</reference>
<feature type="domain" description="Transposable element P transposase-like RNase H" evidence="1">
    <location>
        <begin position="43"/>
        <end position="173"/>
    </location>
</feature>
<dbReference type="EnsemblMetazoa" id="AAEL023598-RA">
    <property type="protein sequence ID" value="AAEL023598-PA"/>
    <property type="gene ID" value="AAEL023598"/>
</dbReference>
<evidence type="ECO:0000313" key="3">
    <source>
        <dbReference type="Proteomes" id="UP000008820"/>
    </source>
</evidence>
<dbReference type="OrthoDB" id="7763850at2759"/>
<dbReference type="Pfam" id="PF21787">
    <property type="entry name" value="TNP-like_RNaseH_N"/>
    <property type="match status" value="1"/>
</dbReference>
<evidence type="ECO:0000259" key="1">
    <source>
        <dbReference type="Pfam" id="PF21787"/>
    </source>
</evidence>
<name>A0A6I8U6B8_AEDAE</name>
<protein>
    <recommendedName>
        <fullName evidence="1">Transposable element P transposase-like RNase H domain-containing protein</fullName>
    </recommendedName>
</protein>
<dbReference type="InterPro" id="IPR048365">
    <property type="entry name" value="TNP-like_RNaseH_N"/>
</dbReference>
<accession>A0A6I8U6B8</accession>
<organism evidence="2 3">
    <name type="scientific">Aedes aegypti</name>
    <name type="common">Yellowfever mosquito</name>
    <name type="synonym">Culex aegypti</name>
    <dbReference type="NCBI Taxonomy" id="7159"/>
    <lineage>
        <taxon>Eukaryota</taxon>
        <taxon>Metazoa</taxon>
        <taxon>Ecdysozoa</taxon>
        <taxon>Arthropoda</taxon>
        <taxon>Hexapoda</taxon>
        <taxon>Insecta</taxon>
        <taxon>Pterygota</taxon>
        <taxon>Neoptera</taxon>
        <taxon>Endopterygota</taxon>
        <taxon>Diptera</taxon>
        <taxon>Nematocera</taxon>
        <taxon>Culicoidea</taxon>
        <taxon>Culicidae</taxon>
        <taxon>Culicinae</taxon>
        <taxon>Aedini</taxon>
        <taxon>Aedes</taxon>
        <taxon>Stegomyia</taxon>
    </lineage>
</organism>
<dbReference type="InParanoid" id="A0A6I8U6B8"/>
<sequence length="489" mass="56715">MVNSFEMRFACGTKGYNFLRNKMHYPLPSIRTQQQRLEHVHFDTGILHEIFELLRSKVASMSANDRDCGVVLDEMSIDQSLSFCNNNKKMFGNATIPGQNQKATHGLVVMLVGIHSRWKQVVAYHFTGNTIPEDFQKSLVVDVIQRAENLGLNVHFVTTDCGPNNIRMWNDFGVKHSKDEVLNSKPQVHPIRTNDKIEIIPDVTHVFKSCVQGWVKNKFVYLPQEIVKENGFVTDVASVLHLKELVDFEANKGLKMASRLTFRDVDFLNTNRLDAMKFGTSYKLVNHDVAVALRFMSAELDRPELLTTAYFIECVWKWFKLMTSRHLDLALSMRNIDVYNQTLAFLKWYCRFIQESKVGQTKRWKPWQSASILCTNSILRLQKHFLVDKRYQYLLTCRFTQDCVENLFSLIRFKQKRPTALQFKDSLKLLTISQFMAEIPSSSYETDDRSWLLNLTESVIKKDSTNVHPTEMLGNSNEACMVRQKFTTF</sequence>